<reference evidence="2" key="1">
    <citation type="submission" date="2019-08" db="EMBL/GenBank/DDBJ databases">
        <authorList>
            <person name="Kucharzyk K."/>
            <person name="Murdoch R.W."/>
            <person name="Higgins S."/>
            <person name="Loffler F."/>
        </authorList>
    </citation>
    <scope>NUCLEOTIDE SEQUENCE</scope>
</reference>
<dbReference type="InterPro" id="IPR058240">
    <property type="entry name" value="rSAM_sf"/>
</dbReference>
<dbReference type="Pfam" id="PF06969">
    <property type="entry name" value="HemN_C"/>
    <property type="match status" value="1"/>
</dbReference>
<evidence type="ECO:0000313" key="2">
    <source>
        <dbReference type="EMBL" id="MPN30171.1"/>
    </source>
</evidence>
<dbReference type="InterPro" id="IPR010723">
    <property type="entry name" value="HemN_C"/>
</dbReference>
<dbReference type="AlphaFoldDB" id="A0A645GTI0"/>
<proteinExistence type="predicted"/>
<sequence length="71" mass="8405">MAEFSFLALRTVRGISIRDFNDKFNTDFFAVYQQRLSRLERMEAILSDGEYVWLTPQGMKFGNAVFREFLL</sequence>
<protein>
    <recommendedName>
        <fullName evidence="1">HemN C-terminal domain-containing protein</fullName>
    </recommendedName>
</protein>
<name>A0A645GTI0_9ZZZZ</name>
<evidence type="ECO:0000259" key="1">
    <source>
        <dbReference type="Pfam" id="PF06969"/>
    </source>
</evidence>
<gene>
    <name evidence="2" type="ORF">SDC9_177629</name>
</gene>
<accession>A0A645GTI0</accession>
<comment type="caution">
    <text evidence="2">The sequence shown here is derived from an EMBL/GenBank/DDBJ whole genome shotgun (WGS) entry which is preliminary data.</text>
</comment>
<organism evidence="2">
    <name type="scientific">bioreactor metagenome</name>
    <dbReference type="NCBI Taxonomy" id="1076179"/>
    <lineage>
        <taxon>unclassified sequences</taxon>
        <taxon>metagenomes</taxon>
        <taxon>ecological metagenomes</taxon>
    </lineage>
</organism>
<dbReference type="SUPFAM" id="SSF102114">
    <property type="entry name" value="Radical SAM enzymes"/>
    <property type="match status" value="1"/>
</dbReference>
<dbReference type="EMBL" id="VSSQ01081185">
    <property type="protein sequence ID" value="MPN30171.1"/>
    <property type="molecule type" value="Genomic_DNA"/>
</dbReference>
<feature type="domain" description="HemN C-terminal" evidence="1">
    <location>
        <begin position="1"/>
        <end position="59"/>
    </location>
</feature>